<feature type="domain" description="VTT" evidence="8">
    <location>
        <begin position="49"/>
        <end position="174"/>
    </location>
</feature>
<dbReference type="EMBL" id="FQUO01000006">
    <property type="protein sequence ID" value="SHF27988.1"/>
    <property type="molecule type" value="Genomic_DNA"/>
</dbReference>
<dbReference type="InterPro" id="IPR032818">
    <property type="entry name" value="DedA-like"/>
</dbReference>
<feature type="transmembrane region" description="Helical" evidence="7">
    <location>
        <begin position="160"/>
        <end position="183"/>
    </location>
</feature>
<organism evidence="9 10">
    <name type="scientific">Cnuella takakiae</name>
    <dbReference type="NCBI Taxonomy" id="1302690"/>
    <lineage>
        <taxon>Bacteria</taxon>
        <taxon>Pseudomonadati</taxon>
        <taxon>Bacteroidota</taxon>
        <taxon>Chitinophagia</taxon>
        <taxon>Chitinophagales</taxon>
        <taxon>Chitinophagaceae</taxon>
        <taxon>Cnuella</taxon>
    </lineage>
</organism>
<feature type="transmembrane region" description="Helical" evidence="7">
    <location>
        <begin position="129"/>
        <end position="148"/>
    </location>
</feature>
<dbReference type="GO" id="GO:0005886">
    <property type="term" value="C:plasma membrane"/>
    <property type="evidence" value="ECO:0007669"/>
    <property type="project" value="UniProtKB-SubCell"/>
</dbReference>
<dbReference type="PANTHER" id="PTHR30353:SF0">
    <property type="entry name" value="TRANSMEMBRANE PROTEIN"/>
    <property type="match status" value="1"/>
</dbReference>
<dbReference type="STRING" id="1302690.BUE76_08965"/>
<evidence type="ECO:0000313" key="10">
    <source>
        <dbReference type="Proteomes" id="UP000184368"/>
    </source>
</evidence>
<keyword evidence="5 7" id="KW-1133">Transmembrane helix</keyword>
<proteinExistence type="inferred from homology"/>
<evidence type="ECO:0000256" key="4">
    <source>
        <dbReference type="ARBA" id="ARBA00022692"/>
    </source>
</evidence>
<evidence type="ECO:0000259" key="8">
    <source>
        <dbReference type="Pfam" id="PF09335"/>
    </source>
</evidence>
<keyword evidence="10" id="KW-1185">Reference proteome</keyword>
<comment type="similarity">
    <text evidence="2 7">Belongs to the DedA family.</text>
</comment>
<protein>
    <submittedName>
        <fullName evidence="9">Membrane-associated protein</fullName>
    </submittedName>
</protein>
<dbReference type="RefSeq" id="WP_073042509.1">
    <property type="nucleotide sequence ID" value="NZ_FQUO01000006.1"/>
</dbReference>
<dbReference type="AlphaFoldDB" id="A0A1M5ACH0"/>
<gene>
    <name evidence="9" type="ORF">SAMN05444008_106209</name>
</gene>
<evidence type="ECO:0000256" key="2">
    <source>
        <dbReference type="ARBA" id="ARBA00010792"/>
    </source>
</evidence>
<dbReference type="NCBIfam" id="NF008102">
    <property type="entry name" value="PRK10847.1"/>
    <property type="match status" value="1"/>
</dbReference>
<accession>A0A1M5ACH0</accession>
<reference evidence="9 10" key="1">
    <citation type="submission" date="2016-11" db="EMBL/GenBank/DDBJ databases">
        <authorList>
            <person name="Jaros S."/>
            <person name="Januszkiewicz K."/>
            <person name="Wedrychowicz H."/>
        </authorList>
    </citation>
    <scope>NUCLEOTIDE SEQUENCE [LARGE SCALE GENOMIC DNA]</scope>
    <source>
        <strain evidence="9 10">DSM 26897</strain>
    </source>
</reference>
<evidence type="ECO:0000256" key="1">
    <source>
        <dbReference type="ARBA" id="ARBA00004651"/>
    </source>
</evidence>
<evidence type="ECO:0000256" key="5">
    <source>
        <dbReference type="ARBA" id="ARBA00022989"/>
    </source>
</evidence>
<feature type="transmembrane region" description="Helical" evidence="7">
    <location>
        <begin position="28"/>
        <end position="49"/>
    </location>
</feature>
<dbReference type="Proteomes" id="UP000184368">
    <property type="component" value="Unassembled WGS sequence"/>
</dbReference>
<evidence type="ECO:0000313" key="9">
    <source>
        <dbReference type="EMBL" id="SHF27988.1"/>
    </source>
</evidence>
<dbReference type="OrthoDB" id="9813426at2"/>
<feature type="transmembrane region" description="Helical" evidence="7">
    <location>
        <begin position="189"/>
        <end position="207"/>
    </location>
</feature>
<dbReference type="PANTHER" id="PTHR30353">
    <property type="entry name" value="INNER MEMBRANE PROTEIN DEDA-RELATED"/>
    <property type="match status" value="1"/>
</dbReference>
<dbReference type="InterPro" id="IPR032816">
    <property type="entry name" value="VTT_dom"/>
</dbReference>
<evidence type="ECO:0000256" key="6">
    <source>
        <dbReference type="ARBA" id="ARBA00023136"/>
    </source>
</evidence>
<dbReference type="InterPro" id="IPR058127">
    <property type="entry name" value="DedA"/>
</dbReference>
<dbReference type="Pfam" id="PF09335">
    <property type="entry name" value="VTT_dom"/>
    <property type="match status" value="1"/>
</dbReference>
<evidence type="ECO:0000256" key="3">
    <source>
        <dbReference type="ARBA" id="ARBA00022475"/>
    </source>
</evidence>
<keyword evidence="4 7" id="KW-0812">Transmembrane</keyword>
<comment type="subcellular location">
    <subcellularLocation>
        <location evidence="1 7">Cell membrane</location>
        <topology evidence="1 7">Multi-pass membrane protein</topology>
    </subcellularLocation>
</comment>
<keyword evidence="3 7" id="KW-1003">Cell membrane</keyword>
<name>A0A1M5ACH0_9BACT</name>
<feature type="transmembrane region" description="Helical" evidence="7">
    <location>
        <begin position="69"/>
        <end position="92"/>
    </location>
</feature>
<sequence length="212" mass="23891">MEIIQSIIDFILHIDQHLVEIVSNYQTWTYLILFLIIFAETGLVVTPFLPGDSLLFAAGAIIAKPESGLNIFLMAGILIVAAFVGDLVNYHIGDYIGPRAFSGRYRFLKKEYLEKTQNFYNKYGGKTIIYARFVPIVRTFAPFVAGVGTMTYGRFASYNIVGAVAWVLSFLFLGFFFGGIPVIKSNFTYVIFGIILLSMLPPVIEWLRSRKK</sequence>
<evidence type="ECO:0000256" key="7">
    <source>
        <dbReference type="RuleBase" id="RU367016"/>
    </source>
</evidence>
<keyword evidence="6 7" id="KW-0472">Membrane</keyword>